<dbReference type="AlphaFoldDB" id="X1GWX2"/>
<sequence>MTWNKLMANVDFLLEGIKDNRFPPDVIKIDGKPCETREQAIAVLEECKERGIESI</sequence>
<name>X1GWX2_9ZZZZ</name>
<gene>
    <name evidence="1" type="ORF">S03H2_17309</name>
</gene>
<reference evidence="1" key="1">
    <citation type="journal article" date="2014" name="Front. Microbiol.">
        <title>High frequency of phylogenetically diverse reductive dehalogenase-homologous genes in deep subseafloor sedimentary metagenomes.</title>
        <authorList>
            <person name="Kawai M."/>
            <person name="Futagami T."/>
            <person name="Toyoda A."/>
            <person name="Takaki Y."/>
            <person name="Nishi S."/>
            <person name="Hori S."/>
            <person name="Arai W."/>
            <person name="Tsubouchi T."/>
            <person name="Morono Y."/>
            <person name="Uchiyama I."/>
            <person name="Ito T."/>
            <person name="Fujiyama A."/>
            <person name="Inagaki F."/>
            <person name="Takami H."/>
        </authorList>
    </citation>
    <scope>NUCLEOTIDE SEQUENCE</scope>
    <source>
        <strain evidence="1">Expedition CK06-06</strain>
    </source>
</reference>
<accession>X1GWX2</accession>
<proteinExistence type="predicted"/>
<protein>
    <submittedName>
        <fullName evidence="1">Uncharacterized protein</fullName>
    </submittedName>
</protein>
<organism evidence="1">
    <name type="scientific">marine sediment metagenome</name>
    <dbReference type="NCBI Taxonomy" id="412755"/>
    <lineage>
        <taxon>unclassified sequences</taxon>
        <taxon>metagenomes</taxon>
        <taxon>ecological metagenomes</taxon>
    </lineage>
</organism>
<comment type="caution">
    <text evidence="1">The sequence shown here is derived from an EMBL/GenBank/DDBJ whole genome shotgun (WGS) entry which is preliminary data.</text>
</comment>
<evidence type="ECO:0000313" key="1">
    <source>
        <dbReference type="EMBL" id="GAH46109.1"/>
    </source>
</evidence>
<dbReference type="EMBL" id="BARU01008917">
    <property type="protein sequence ID" value="GAH46109.1"/>
    <property type="molecule type" value="Genomic_DNA"/>
</dbReference>